<dbReference type="AlphaFoldDB" id="A0A1T5BMN3"/>
<feature type="domain" description="Peptidase M1 membrane alanine aminopeptidase" evidence="2">
    <location>
        <begin position="880"/>
        <end position="1079"/>
    </location>
</feature>
<dbReference type="STRING" id="572036.SAMN05661099_1618"/>
<feature type="transmembrane region" description="Helical" evidence="1">
    <location>
        <begin position="413"/>
        <end position="439"/>
    </location>
</feature>
<dbReference type="SUPFAM" id="SSF55486">
    <property type="entry name" value="Metalloproteases ('zincins'), catalytic domain"/>
    <property type="match status" value="1"/>
</dbReference>
<evidence type="ECO:0000256" key="1">
    <source>
        <dbReference type="SAM" id="Phobius"/>
    </source>
</evidence>
<feature type="transmembrane region" description="Helical" evidence="1">
    <location>
        <begin position="239"/>
        <end position="260"/>
    </location>
</feature>
<evidence type="ECO:0000313" key="4">
    <source>
        <dbReference type="Proteomes" id="UP000189981"/>
    </source>
</evidence>
<feature type="transmembrane region" description="Helical" evidence="1">
    <location>
        <begin position="376"/>
        <end position="393"/>
    </location>
</feature>
<keyword evidence="1" id="KW-0472">Membrane</keyword>
<feature type="transmembrane region" description="Helical" evidence="1">
    <location>
        <begin position="106"/>
        <end position="130"/>
    </location>
</feature>
<sequence length="1202" mass="134316">MKFRKILLMELSYQLRQVSTWLYFLVMMVLAFLLVQGNFVHDARDGYHLVNAPVIVGCVTVLCCTFWLLIGGAVAGDAAARDVQTRMFSLTYTSPARKSVYLGGRLLAAFLLNGFILTGIPLGILLTMYFTGIEAELLGTFRPATYLSTYFFLVLPNAFFATSIQFALAAVTRKSMASFLGGAILFVAAYILGQVLDGPLAMRDLGTLIDPMGLTPVLAKQSSWSTIELNTRLIELEGIFLANRLVWLGISLSVLAFAYFRFQFTSPASVGSAKKSVNADSRTDSALLDWRGTASLPLESGDFNLAAGFQQLRVMVSQSFMAIAKKGSGLYLLAFIALIVGAAMPGNLKAKGVPLLASTDQVLLLLNGPLTNPGKFWILIYLLTIFYAGELLWRERESGVAELLNPAPVPNWVLFVSKFLALALMLICWLVFLTTAGILAQLAIGGASLEPSLYLKTLFGFQLIECLIFAALILFLHVLINQKYVAHLVSLIVFACIVYAANLGLEHKLLIFSASPEWSYTSMGGFQSVSAWLWFKAYWIGWSLLLAVIAKLLWVRSRETSLGARLQQMRRRFSRQTAFGLSAAVALVVLTGGFIYYNTNILNEYVPSTDITAGRAEYEHRYGRYRNLAQPLVADVDLHVEIFPGKRQFTARGNYQLVNRSPVSIDTILVAVSDLSETNGINFSPAAKLLATDREAGVLIYTLQESLSPGDSLRMNFLVEHQARGFTNNGEIQIVKNKGTNFSNREHLPVIGYQPYRELDEAGKRKEFQLAARQTNASLYDLQARKYAPFAEHIKFNAVVVTDADQLAVAPGTLRKTWTKGKRKYFHYASDALIRNEYFFFSANYASYRQIWKSSNAAFPPVAIEILNNPGHSENISLMVNSVKASLDYFSREFGPYPHKQIRFVSYPGYGMGNHASTINITAEEGFFLLNPKEDERGFDLVTAVVAHELAHQWWGNQLRYAYLEGAGLLSESLAWYTAMGVMEEKYGAGHLEKLLNFLREEYENPRTRAAVPLLMAADFYQNYRKGPLALYAMSKYIGRNKVNTAIRNLLNKHSKPGQSLSNSLDLYHELEAVTPDSVQYLLADLFKRNTFWDLEAKQAKLRKTKTGQWEVTFVVNARKSLVSARGRETEVPLRDWIEIGIYAHAKNAQERRALYLDKYLIHSKQQTITVTVPTEPAVAAIDPANLLIDWDTKDNFIEVKK</sequence>
<keyword evidence="4" id="KW-1185">Reference proteome</keyword>
<dbReference type="Pfam" id="PF01433">
    <property type="entry name" value="Peptidase_M1"/>
    <property type="match status" value="1"/>
</dbReference>
<keyword evidence="1" id="KW-0812">Transmembrane</keyword>
<feature type="transmembrane region" description="Helical" evidence="1">
    <location>
        <begin position="150"/>
        <end position="171"/>
    </location>
</feature>
<reference evidence="4" key="1">
    <citation type="submission" date="2017-02" db="EMBL/GenBank/DDBJ databases">
        <authorList>
            <person name="Varghese N."/>
            <person name="Submissions S."/>
        </authorList>
    </citation>
    <scope>NUCLEOTIDE SEQUENCE [LARGE SCALE GENOMIC DNA]</scope>
    <source>
        <strain evidence="4">DSM 22385</strain>
    </source>
</reference>
<keyword evidence="1" id="KW-1133">Transmembrane helix</keyword>
<feature type="transmembrane region" description="Helical" evidence="1">
    <location>
        <begin position="576"/>
        <end position="597"/>
    </location>
</feature>
<proteinExistence type="predicted"/>
<feature type="transmembrane region" description="Helical" evidence="1">
    <location>
        <begin position="52"/>
        <end position="76"/>
    </location>
</feature>
<dbReference type="EMBL" id="FUYR01000001">
    <property type="protein sequence ID" value="SKB48494.1"/>
    <property type="molecule type" value="Genomic_DNA"/>
</dbReference>
<feature type="transmembrane region" description="Helical" evidence="1">
    <location>
        <begin position="485"/>
        <end position="505"/>
    </location>
</feature>
<dbReference type="OrthoDB" id="100605at2"/>
<evidence type="ECO:0000313" key="3">
    <source>
        <dbReference type="EMBL" id="SKB48494.1"/>
    </source>
</evidence>
<evidence type="ECO:0000259" key="2">
    <source>
        <dbReference type="Pfam" id="PF01433"/>
    </source>
</evidence>
<dbReference type="InterPro" id="IPR014782">
    <property type="entry name" value="Peptidase_M1_dom"/>
</dbReference>
<dbReference type="GO" id="GO:0008237">
    <property type="term" value="F:metallopeptidase activity"/>
    <property type="evidence" value="ECO:0007669"/>
    <property type="project" value="InterPro"/>
</dbReference>
<feature type="transmembrane region" description="Helical" evidence="1">
    <location>
        <begin position="459"/>
        <end position="478"/>
    </location>
</feature>
<feature type="transmembrane region" description="Helical" evidence="1">
    <location>
        <begin position="537"/>
        <end position="555"/>
    </location>
</feature>
<protein>
    <submittedName>
        <fullName evidence="3">ABC-2 family transporter protein</fullName>
    </submittedName>
</protein>
<dbReference type="InterPro" id="IPR027268">
    <property type="entry name" value="Peptidase_M4/M1_CTD_sf"/>
</dbReference>
<dbReference type="Proteomes" id="UP000189981">
    <property type="component" value="Unassembled WGS sequence"/>
</dbReference>
<organism evidence="3 4">
    <name type="scientific">Daejeonella lutea</name>
    <dbReference type="NCBI Taxonomy" id="572036"/>
    <lineage>
        <taxon>Bacteria</taxon>
        <taxon>Pseudomonadati</taxon>
        <taxon>Bacteroidota</taxon>
        <taxon>Sphingobacteriia</taxon>
        <taxon>Sphingobacteriales</taxon>
        <taxon>Sphingobacteriaceae</taxon>
        <taxon>Daejeonella</taxon>
    </lineage>
</organism>
<feature type="transmembrane region" description="Helical" evidence="1">
    <location>
        <begin position="178"/>
        <end position="196"/>
    </location>
</feature>
<feature type="transmembrane region" description="Helical" evidence="1">
    <location>
        <begin position="329"/>
        <end position="348"/>
    </location>
</feature>
<gene>
    <name evidence="3" type="ORF">SAMN05661099_1618</name>
</gene>
<dbReference type="GO" id="GO:0008270">
    <property type="term" value="F:zinc ion binding"/>
    <property type="evidence" value="ECO:0007669"/>
    <property type="project" value="InterPro"/>
</dbReference>
<accession>A0A1T5BMN3</accession>
<dbReference type="Pfam" id="PF12730">
    <property type="entry name" value="ABC2_membrane_4"/>
    <property type="match status" value="1"/>
</dbReference>
<name>A0A1T5BMN3_9SPHI</name>
<feature type="transmembrane region" description="Helical" evidence="1">
    <location>
        <begin position="21"/>
        <end position="40"/>
    </location>
</feature>
<dbReference type="Gene3D" id="1.10.390.10">
    <property type="entry name" value="Neutral Protease Domain 2"/>
    <property type="match status" value="1"/>
</dbReference>